<organism evidence="1 2">
    <name type="scientific">Patagioenas fasciata monilis</name>
    <dbReference type="NCBI Taxonomy" id="372326"/>
    <lineage>
        <taxon>Eukaryota</taxon>
        <taxon>Metazoa</taxon>
        <taxon>Chordata</taxon>
        <taxon>Craniata</taxon>
        <taxon>Vertebrata</taxon>
        <taxon>Euteleostomi</taxon>
        <taxon>Archelosauria</taxon>
        <taxon>Archosauria</taxon>
        <taxon>Dinosauria</taxon>
        <taxon>Saurischia</taxon>
        <taxon>Theropoda</taxon>
        <taxon>Coelurosauria</taxon>
        <taxon>Aves</taxon>
        <taxon>Neognathae</taxon>
        <taxon>Neoaves</taxon>
        <taxon>Columbimorphae</taxon>
        <taxon>Columbiformes</taxon>
        <taxon>Columbidae</taxon>
        <taxon>Patagioenas</taxon>
    </lineage>
</organism>
<accession>A0A1V4JB93</accession>
<sequence length="76" mass="8339">MFVTLISSSETPQLLHIHPSDCPSWDSDLQNVSSAPEFAAVNNLMVMRPMVSGATLSPRYRHQPQPSRALCIGDTT</sequence>
<evidence type="ECO:0000313" key="1">
    <source>
        <dbReference type="EMBL" id="OPJ69027.1"/>
    </source>
</evidence>
<name>A0A1V4JB93_PATFA</name>
<proteinExistence type="predicted"/>
<comment type="caution">
    <text evidence="1">The sequence shown here is derived from an EMBL/GenBank/DDBJ whole genome shotgun (WGS) entry which is preliminary data.</text>
</comment>
<dbReference type="AlphaFoldDB" id="A0A1V4JB93"/>
<gene>
    <name evidence="1" type="ORF">AV530_013063</name>
</gene>
<dbReference type="EMBL" id="LSYS01008398">
    <property type="protein sequence ID" value="OPJ69027.1"/>
    <property type="molecule type" value="Genomic_DNA"/>
</dbReference>
<reference evidence="1 2" key="1">
    <citation type="submission" date="2016-02" db="EMBL/GenBank/DDBJ databases">
        <title>Band-tailed pigeon sequencing and assembly.</title>
        <authorList>
            <person name="Soares A.E."/>
            <person name="Novak B.J."/>
            <person name="Rice E.S."/>
            <person name="O'Connell B."/>
            <person name="Chang D."/>
            <person name="Weber S."/>
            <person name="Shapiro B."/>
        </authorList>
    </citation>
    <scope>NUCLEOTIDE SEQUENCE [LARGE SCALE GENOMIC DNA]</scope>
    <source>
        <strain evidence="1">BTP2013</strain>
        <tissue evidence="1">Blood</tissue>
    </source>
</reference>
<dbReference type="Proteomes" id="UP000190648">
    <property type="component" value="Unassembled WGS sequence"/>
</dbReference>
<keyword evidence="2" id="KW-1185">Reference proteome</keyword>
<protein>
    <submittedName>
        <fullName evidence="1">Uncharacterized protein</fullName>
    </submittedName>
</protein>
<evidence type="ECO:0000313" key="2">
    <source>
        <dbReference type="Proteomes" id="UP000190648"/>
    </source>
</evidence>